<dbReference type="OrthoDB" id="1680428at2"/>
<evidence type="ECO:0000256" key="5">
    <source>
        <dbReference type="ARBA" id="ARBA00022692"/>
    </source>
</evidence>
<keyword evidence="5" id="KW-0812">Transmembrane</keyword>
<keyword evidence="9" id="KW-0732">Signal</keyword>
<dbReference type="InterPro" id="IPR003423">
    <property type="entry name" value="OMP_efflux"/>
</dbReference>
<dbReference type="Pfam" id="PF02321">
    <property type="entry name" value="OEP"/>
    <property type="match status" value="2"/>
</dbReference>
<feature type="chain" id="PRO_5012093243" evidence="9">
    <location>
        <begin position="21"/>
        <end position="415"/>
    </location>
</feature>
<comment type="similarity">
    <text evidence="2">Belongs to the outer membrane factor (OMF) (TC 1.B.17) family.</text>
</comment>
<evidence type="ECO:0000256" key="4">
    <source>
        <dbReference type="ARBA" id="ARBA00022452"/>
    </source>
</evidence>
<reference evidence="10 11" key="1">
    <citation type="submission" date="2016-11" db="EMBL/GenBank/DDBJ databases">
        <authorList>
            <person name="Jaros S."/>
            <person name="Januszkiewicz K."/>
            <person name="Wedrychowicz H."/>
        </authorList>
    </citation>
    <scope>NUCLEOTIDE SEQUENCE [LARGE SCALE GENOMIC DNA]</scope>
    <source>
        <strain evidence="10 11">DSM 27063</strain>
    </source>
</reference>
<keyword evidence="6" id="KW-0472">Membrane</keyword>
<comment type="subcellular location">
    <subcellularLocation>
        <location evidence="1">Cell outer membrane</location>
    </subcellularLocation>
</comment>
<feature type="signal peptide" evidence="9">
    <location>
        <begin position="1"/>
        <end position="20"/>
    </location>
</feature>
<evidence type="ECO:0000256" key="8">
    <source>
        <dbReference type="SAM" id="Coils"/>
    </source>
</evidence>
<feature type="coiled-coil region" evidence="8">
    <location>
        <begin position="336"/>
        <end position="394"/>
    </location>
</feature>
<keyword evidence="11" id="KW-1185">Reference proteome</keyword>
<proteinExistence type="inferred from homology"/>
<dbReference type="InterPro" id="IPR051906">
    <property type="entry name" value="TolC-like"/>
</dbReference>
<dbReference type="GO" id="GO:0009279">
    <property type="term" value="C:cell outer membrane"/>
    <property type="evidence" value="ECO:0007669"/>
    <property type="project" value="UniProtKB-SubCell"/>
</dbReference>
<dbReference type="STRING" id="1168035.SAMN05444280_101226"/>
<evidence type="ECO:0000256" key="6">
    <source>
        <dbReference type="ARBA" id="ARBA00023136"/>
    </source>
</evidence>
<evidence type="ECO:0000256" key="7">
    <source>
        <dbReference type="ARBA" id="ARBA00023237"/>
    </source>
</evidence>
<dbReference type="GO" id="GO:1990281">
    <property type="term" value="C:efflux pump complex"/>
    <property type="evidence" value="ECO:0007669"/>
    <property type="project" value="TreeGrafter"/>
</dbReference>
<evidence type="ECO:0000313" key="11">
    <source>
        <dbReference type="Proteomes" id="UP000184050"/>
    </source>
</evidence>
<evidence type="ECO:0000256" key="3">
    <source>
        <dbReference type="ARBA" id="ARBA00022448"/>
    </source>
</evidence>
<evidence type="ECO:0000256" key="9">
    <source>
        <dbReference type="SAM" id="SignalP"/>
    </source>
</evidence>
<name>A0A1M6AJJ2_9BACT</name>
<dbReference type="AlphaFoldDB" id="A0A1M6AJJ2"/>
<dbReference type="GO" id="GO:0015562">
    <property type="term" value="F:efflux transmembrane transporter activity"/>
    <property type="evidence" value="ECO:0007669"/>
    <property type="project" value="InterPro"/>
</dbReference>
<dbReference type="EMBL" id="FQZE01000001">
    <property type="protein sequence ID" value="SHI36601.1"/>
    <property type="molecule type" value="Genomic_DNA"/>
</dbReference>
<dbReference type="SUPFAM" id="SSF56954">
    <property type="entry name" value="Outer membrane efflux proteins (OEP)"/>
    <property type="match status" value="1"/>
</dbReference>
<keyword evidence="7" id="KW-0998">Cell outer membrane</keyword>
<organism evidence="10 11">
    <name type="scientific">Tangfeifania diversioriginum</name>
    <dbReference type="NCBI Taxonomy" id="1168035"/>
    <lineage>
        <taxon>Bacteria</taxon>
        <taxon>Pseudomonadati</taxon>
        <taxon>Bacteroidota</taxon>
        <taxon>Bacteroidia</taxon>
        <taxon>Marinilabiliales</taxon>
        <taxon>Prolixibacteraceae</taxon>
        <taxon>Tangfeifania</taxon>
    </lineage>
</organism>
<dbReference type="RefSeq" id="WP_073164262.1">
    <property type="nucleotide sequence ID" value="NZ_FQZE01000001.1"/>
</dbReference>
<gene>
    <name evidence="10" type="ORF">SAMN05444280_101226</name>
</gene>
<sequence length="415" mass="47118">MKQFINIILLLFLGTLSVNAQTLEDYFREAAENNTGLKARYIEFEAALQEIPQVNALPDPTLSFGAFISPVETRVGPQRAKFSLTQMFPWFGTLKAKDDAASLRAEAKYQAFLDARNKLFYQVAAAYYPLYELNRLKKAERENIEILKSYKNIAEKNFENGKGAMTNVLRVDIMLDDATTTLEILNEKEKPLLSAFNHLLNRDEDAEVAIADSLTISPLPEQYRSDSLLANNPALNAFDTKIKAGEAAEEVAKKQGMPNLGVGLDYAVVSERPDVSLPDNGKDIVMPMVSVSIPIFRKKYDAAQKQAQLEQEQFALQKNDYINTLSAEYDNVWFNIRQTQKLIQKYKQQIETSRQTLNLLFTSYSNSGEEFEEVLRLQQQLLKYEKLKATATAEFHIAQAKINYLTAKTYNNENK</sequence>
<keyword evidence="8" id="KW-0175">Coiled coil</keyword>
<evidence type="ECO:0000313" key="10">
    <source>
        <dbReference type="EMBL" id="SHI36601.1"/>
    </source>
</evidence>
<evidence type="ECO:0000256" key="1">
    <source>
        <dbReference type="ARBA" id="ARBA00004442"/>
    </source>
</evidence>
<evidence type="ECO:0000256" key="2">
    <source>
        <dbReference type="ARBA" id="ARBA00007613"/>
    </source>
</evidence>
<accession>A0A1M6AJJ2</accession>
<dbReference type="PANTHER" id="PTHR30026:SF20">
    <property type="entry name" value="OUTER MEMBRANE PROTEIN TOLC"/>
    <property type="match status" value="1"/>
</dbReference>
<dbReference type="PANTHER" id="PTHR30026">
    <property type="entry name" value="OUTER MEMBRANE PROTEIN TOLC"/>
    <property type="match status" value="1"/>
</dbReference>
<dbReference type="GO" id="GO:0015288">
    <property type="term" value="F:porin activity"/>
    <property type="evidence" value="ECO:0007669"/>
    <property type="project" value="TreeGrafter"/>
</dbReference>
<protein>
    <submittedName>
        <fullName evidence="10">Outer membrane protein TolC</fullName>
    </submittedName>
</protein>
<dbReference type="Proteomes" id="UP000184050">
    <property type="component" value="Unassembled WGS sequence"/>
</dbReference>
<keyword evidence="3" id="KW-0813">Transport</keyword>
<dbReference type="Gene3D" id="1.20.1600.10">
    <property type="entry name" value="Outer membrane efflux proteins (OEP)"/>
    <property type="match status" value="1"/>
</dbReference>
<keyword evidence="4" id="KW-1134">Transmembrane beta strand</keyword>